<dbReference type="Pfam" id="PF05969">
    <property type="entry name" value="PSII_Ycf12"/>
    <property type="match status" value="1"/>
</dbReference>
<comment type="subcellular location">
    <subcellularLocation>
        <location evidence="1">Membrane</location>
        <topology evidence="1">Single-pass membrane protein</topology>
    </subcellularLocation>
    <subcellularLocation>
        <location evidence="11">Plastid</location>
        <location evidence="11">Chloroplast thylakoid membrane</location>
        <topology evidence="11">Single-pass membrane protein</topology>
    </subcellularLocation>
</comment>
<organism evidence="12">
    <name type="scientific">Trachelomonas volvocina</name>
    <dbReference type="NCBI Taxonomy" id="103340"/>
    <lineage>
        <taxon>Eukaryota</taxon>
        <taxon>Discoba</taxon>
        <taxon>Euglenozoa</taxon>
        <taxon>Euglenida</taxon>
        <taxon>Spirocuta</taxon>
        <taxon>Euglenophyceae</taxon>
        <taxon>Euglenales</taxon>
        <taxon>Euglenaceae</taxon>
        <taxon>Trachelomonas</taxon>
    </lineage>
</organism>
<evidence type="ECO:0000256" key="10">
    <source>
        <dbReference type="ARBA" id="ARBA00038830"/>
    </source>
</evidence>
<proteinExistence type="inferred from homology"/>
<reference evidence="12" key="1">
    <citation type="journal article" date="2015" name="J. Eukaryot. Microbiol.">
        <title>Chloroplast Genome Evolution in the Euglenaceae.</title>
        <authorList>
            <person name="Bennett M.S."/>
            <person name="Triemer R.E."/>
        </authorList>
    </citation>
    <scope>NUCLEOTIDE SEQUENCE</scope>
    <source>
        <strain evidence="12">UTEX 1327</strain>
    </source>
</reference>
<evidence type="ECO:0000256" key="5">
    <source>
        <dbReference type="ARBA" id="ARBA00022692"/>
    </source>
</evidence>
<keyword evidence="2 12" id="KW-0150">Chloroplast</keyword>
<accession>A0A0G3VP62</accession>
<evidence type="ECO:0000313" key="12">
    <source>
        <dbReference type="EMBL" id="AKL82461.1"/>
    </source>
</evidence>
<evidence type="ECO:0000256" key="11">
    <source>
        <dbReference type="HAMAP-Rule" id="MF_01329"/>
    </source>
</evidence>
<comment type="subunit">
    <text evidence="10">PSII is composed of 1 copy each of membrane proteins PsbA, PsbB, PsbC, PsbD, PsbE, PsbF, PsbH, PsbI, PsbJ, PsbK, PsbL, PsbM, PsbT, PsbY, PsbZ, Psb30/Ycf12, peripheral proteins of the oxygen-evolving complex and a large number of cofactors. It forms dimeric complexes.</text>
</comment>
<dbReference type="EMBL" id="KP686077">
    <property type="protein sequence ID" value="AKL82461.1"/>
    <property type="molecule type" value="Genomic_DNA"/>
</dbReference>
<keyword evidence="8 11" id="KW-0472">Membrane</keyword>
<comment type="subunit">
    <text evidence="11">PSII is composed of 1 copy each of membrane proteins PsbA, PsbB, PsbC, PsbD, PsbE, PsbF, PsbH, PsbI, PsbJ, PsbK, PsbL, PsbM, PsbT, PsbX, PsbY, PsbZ, Psb30/Ycf12, peripheral proteins of the oxygen-evolving complex and a large number of cofactors. It forms dimeric complexes.</text>
</comment>
<dbReference type="GO" id="GO:0009523">
    <property type="term" value="C:photosystem II"/>
    <property type="evidence" value="ECO:0007669"/>
    <property type="project" value="UniProtKB-KW"/>
</dbReference>
<evidence type="ECO:0000256" key="3">
    <source>
        <dbReference type="ARBA" id="ARBA00022531"/>
    </source>
</evidence>
<dbReference type="GO" id="GO:0015979">
    <property type="term" value="P:photosynthesis"/>
    <property type="evidence" value="ECO:0007669"/>
    <property type="project" value="UniProtKB-KW"/>
</dbReference>
<keyword evidence="5 11" id="KW-0812">Transmembrane</keyword>
<protein>
    <recommendedName>
        <fullName evidence="11">Photosystem II reaction center protein Psb30</fullName>
    </recommendedName>
    <alternativeName>
        <fullName evidence="11">Photosystem II reaction center protein Ycf12</fullName>
    </alternativeName>
</protein>
<keyword evidence="3 11" id="KW-0602">Photosynthesis</keyword>
<evidence type="ECO:0000256" key="1">
    <source>
        <dbReference type="ARBA" id="ARBA00004167"/>
    </source>
</evidence>
<feature type="transmembrane region" description="Helical" evidence="11">
    <location>
        <begin position="6"/>
        <end position="29"/>
    </location>
</feature>
<evidence type="ECO:0000256" key="7">
    <source>
        <dbReference type="ARBA" id="ARBA00023078"/>
    </source>
</evidence>
<comment type="similarity">
    <text evidence="11">Belongs to the Psb30/Ycf12 family.</text>
</comment>
<keyword evidence="4 12" id="KW-0934">Plastid</keyword>
<keyword evidence="7 11" id="KW-0793">Thylakoid</keyword>
<dbReference type="GO" id="GO:0009535">
    <property type="term" value="C:chloroplast thylakoid membrane"/>
    <property type="evidence" value="ECO:0007669"/>
    <property type="project" value="UniProtKB-SubCell"/>
</dbReference>
<evidence type="ECO:0000256" key="6">
    <source>
        <dbReference type="ARBA" id="ARBA00022989"/>
    </source>
</evidence>
<evidence type="ECO:0000256" key="9">
    <source>
        <dbReference type="ARBA" id="ARBA00023276"/>
    </source>
</evidence>
<evidence type="ECO:0000256" key="8">
    <source>
        <dbReference type="ARBA" id="ARBA00023136"/>
    </source>
</evidence>
<dbReference type="HAMAP" id="MF_01329">
    <property type="entry name" value="PSII_Psb30_Ycf12"/>
    <property type="match status" value="1"/>
</dbReference>
<keyword evidence="6 11" id="KW-1133">Transmembrane helix</keyword>
<evidence type="ECO:0000256" key="2">
    <source>
        <dbReference type="ARBA" id="ARBA00022528"/>
    </source>
</evidence>
<dbReference type="AlphaFoldDB" id="A0A0G3VP62"/>
<dbReference type="GeneID" id="24571505"/>
<sequence>MNTVELIFQLLSLALITVAGPAIIALLFLKQGNL</sequence>
<name>A0A0G3VP62_9EUGL</name>
<dbReference type="InterPro" id="IPR010284">
    <property type="entry name" value="PSII_Ycf12_core-subunit"/>
</dbReference>
<dbReference type="NCBIfam" id="NF010239">
    <property type="entry name" value="PRK13686.1"/>
    <property type="match status" value="1"/>
</dbReference>
<geneLocation type="chloroplast" evidence="12"/>
<evidence type="ECO:0000256" key="4">
    <source>
        <dbReference type="ARBA" id="ARBA00022640"/>
    </source>
</evidence>
<comment type="function">
    <text evidence="11">A core subunit of photosystem II (PSII), probably helps stabilize the reaction center.</text>
</comment>
<keyword evidence="9 11" id="KW-0604">Photosystem II</keyword>
<dbReference type="RefSeq" id="YP_009145548.1">
    <property type="nucleotide sequence ID" value="NC_027288.1"/>
</dbReference>
<gene>
    <name evidence="11 12" type="primary">psb30</name>
    <name evidence="11" type="synonym">ycf12</name>
</gene>